<accession>A0A1B2EGL0</accession>
<reference evidence="3" key="1">
    <citation type="submission" date="2016-07" db="EMBL/GenBank/DDBJ databases">
        <title>Microvirga ossetica sp. nov. a new species of rhizobia isolated from root nodules of the legume species Vicia alpestris Steven originated from North Ossetia region in the Caucasus.</title>
        <authorList>
            <person name="Safronova V.I."/>
            <person name="Kuznetsova I.G."/>
            <person name="Sazanova A.L."/>
            <person name="Belimov A."/>
            <person name="Andronov E."/>
            <person name="Osledkin Y.S."/>
            <person name="Onishchuk O.P."/>
            <person name="Kurchak O.N."/>
            <person name="Shaposhnikov A.I."/>
            <person name="Willems A."/>
            <person name="Tikhonovich I.A."/>
        </authorList>
    </citation>
    <scope>NUCLEOTIDE SEQUENCE [LARGE SCALE GENOMIC DNA]</scope>
    <source>
        <strain evidence="3">V5/3M</strain>
    </source>
</reference>
<keyword evidence="1" id="KW-0472">Membrane</keyword>
<keyword evidence="1" id="KW-1133">Transmembrane helix</keyword>
<dbReference type="PANTHER" id="PTHR30373:SF8">
    <property type="entry name" value="BLL7265 PROTEIN"/>
    <property type="match status" value="1"/>
</dbReference>
<dbReference type="PANTHER" id="PTHR30373">
    <property type="entry name" value="UPF0603 PROTEIN YGCG"/>
    <property type="match status" value="1"/>
</dbReference>
<gene>
    <name evidence="3" type="ORF">BB934_13355</name>
</gene>
<evidence type="ECO:0000256" key="1">
    <source>
        <dbReference type="SAM" id="Phobius"/>
    </source>
</evidence>
<proteinExistence type="predicted"/>
<dbReference type="RefSeq" id="WP_099510093.1">
    <property type="nucleotide sequence ID" value="NZ_CP016616.1"/>
</dbReference>
<dbReference type="Pfam" id="PF04536">
    <property type="entry name" value="TPM_phosphatase"/>
    <property type="match status" value="1"/>
</dbReference>
<dbReference type="EMBL" id="CP016616">
    <property type="protein sequence ID" value="ANY79079.1"/>
    <property type="molecule type" value="Genomic_DNA"/>
</dbReference>
<dbReference type="AlphaFoldDB" id="A0A1B2EGL0"/>
<dbReference type="KEGG" id="moc:BB934_13355"/>
<keyword evidence="1" id="KW-0812">Transmembrane</keyword>
<evidence type="ECO:0000313" key="3">
    <source>
        <dbReference type="EMBL" id="ANY79079.1"/>
    </source>
</evidence>
<feature type="transmembrane region" description="Helical" evidence="1">
    <location>
        <begin position="41"/>
        <end position="60"/>
    </location>
</feature>
<feature type="transmembrane region" description="Helical" evidence="1">
    <location>
        <begin position="66"/>
        <end position="86"/>
    </location>
</feature>
<dbReference type="OrthoDB" id="5825388at2"/>
<organism evidence="3">
    <name type="scientific">Microvirga ossetica</name>
    <dbReference type="NCBI Taxonomy" id="1882682"/>
    <lineage>
        <taxon>Bacteria</taxon>
        <taxon>Pseudomonadati</taxon>
        <taxon>Pseudomonadota</taxon>
        <taxon>Alphaproteobacteria</taxon>
        <taxon>Hyphomicrobiales</taxon>
        <taxon>Methylobacteriaceae</taxon>
        <taxon>Microvirga</taxon>
    </lineage>
</organism>
<dbReference type="Gene3D" id="3.10.310.50">
    <property type="match status" value="1"/>
</dbReference>
<name>A0A1B2EGL0_9HYPH</name>
<protein>
    <recommendedName>
        <fullName evidence="2">TPM domain-containing protein</fullName>
    </recommendedName>
</protein>
<feature type="domain" description="TPM" evidence="2">
    <location>
        <begin position="99"/>
        <end position="179"/>
    </location>
</feature>
<sequence length="203" mass="21973">MISAQDQARLAQAIGDVEDDTSGEIVLVIAEQAGHYRAIPLLWALLAALATPWSLLWLTALSASRILLIQLAVALVLSFVLSWPKLRYALVPRSIKHAQGHEAASREFLRRGLTRTREKTGVLIYLALAEHHAEILADTGIADRVDAGIWAGIVADLTAAIGAGRLTEGLIEAIRRIGAILAEHVPPRLDDVDELPDKVIILP</sequence>
<evidence type="ECO:0000259" key="2">
    <source>
        <dbReference type="Pfam" id="PF04536"/>
    </source>
</evidence>
<dbReference type="InterPro" id="IPR007621">
    <property type="entry name" value="TPM_dom"/>
</dbReference>